<organism evidence="1 2">
    <name type="scientific">Streblomastix strix</name>
    <dbReference type="NCBI Taxonomy" id="222440"/>
    <lineage>
        <taxon>Eukaryota</taxon>
        <taxon>Metamonada</taxon>
        <taxon>Preaxostyla</taxon>
        <taxon>Oxymonadida</taxon>
        <taxon>Streblomastigidae</taxon>
        <taxon>Streblomastix</taxon>
    </lineage>
</organism>
<dbReference type="EMBL" id="SNRW01006231">
    <property type="protein sequence ID" value="KAA6383465.1"/>
    <property type="molecule type" value="Genomic_DNA"/>
</dbReference>
<evidence type="ECO:0000313" key="2">
    <source>
        <dbReference type="Proteomes" id="UP000324800"/>
    </source>
</evidence>
<comment type="caution">
    <text evidence="1">The sequence shown here is derived from an EMBL/GenBank/DDBJ whole genome shotgun (WGS) entry which is preliminary data.</text>
</comment>
<proteinExistence type="predicted"/>
<feature type="non-terminal residue" evidence="1">
    <location>
        <position position="1"/>
    </location>
</feature>
<protein>
    <submittedName>
        <fullName evidence="1">Uncharacterized protein</fullName>
    </submittedName>
</protein>
<accession>A0A5J4VLZ9</accession>
<name>A0A5J4VLZ9_9EUKA</name>
<sequence length="123" mass="14410">AYDLDYIITHVLDLDFNSLYPSAFCGIYNKNNPYTGGKMYSPEEVQYNSDIEGAFIRIKEEELNDLKQKQKAEGLFNFKQSNVLMIHLALAKTAFSYMKRRRQFNEVAEFVEYRNGNVFDIKI</sequence>
<reference evidence="1 2" key="1">
    <citation type="submission" date="2019-03" db="EMBL/GenBank/DDBJ databases">
        <title>Single cell metagenomics reveals metabolic interactions within the superorganism composed of flagellate Streblomastix strix and complex community of Bacteroidetes bacteria on its surface.</title>
        <authorList>
            <person name="Treitli S.C."/>
            <person name="Kolisko M."/>
            <person name="Husnik F."/>
            <person name="Keeling P."/>
            <person name="Hampl V."/>
        </authorList>
    </citation>
    <scope>NUCLEOTIDE SEQUENCE [LARGE SCALE GENOMIC DNA]</scope>
    <source>
        <strain evidence="1">ST1C</strain>
    </source>
</reference>
<evidence type="ECO:0000313" key="1">
    <source>
        <dbReference type="EMBL" id="KAA6383465.1"/>
    </source>
</evidence>
<gene>
    <name evidence="1" type="ORF">EZS28_021007</name>
</gene>
<dbReference type="OrthoDB" id="2157854at2759"/>
<dbReference type="AlphaFoldDB" id="A0A5J4VLZ9"/>
<dbReference type="Proteomes" id="UP000324800">
    <property type="component" value="Unassembled WGS sequence"/>
</dbReference>